<dbReference type="SUPFAM" id="SSF48452">
    <property type="entry name" value="TPR-like"/>
    <property type="match status" value="1"/>
</dbReference>
<comment type="caution">
    <text evidence="3">The sequence shown here is derived from an EMBL/GenBank/DDBJ whole genome shotgun (WGS) entry which is preliminary data.</text>
</comment>
<dbReference type="InterPro" id="IPR019079">
    <property type="entry name" value="Capsule_synth_CapA"/>
</dbReference>
<dbReference type="SUPFAM" id="SSF56300">
    <property type="entry name" value="Metallo-dependent phosphatases"/>
    <property type="match status" value="1"/>
</dbReference>
<dbReference type="PANTHER" id="PTHR33393:SF13">
    <property type="entry name" value="PGA BIOSYNTHESIS PROTEIN CAPA"/>
    <property type="match status" value="1"/>
</dbReference>
<dbReference type="Pfam" id="PF00535">
    <property type="entry name" value="Glycos_transf_2"/>
    <property type="match status" value="1"/>
</dbReference>
<organism evidence="3 4">
    <name type="scientific">Wenzhouxiangella limi</name>
    <dbReference type="NCBI Taxonomy" id="2707351"/>
    <lineage>
        <taxon>Bacteria</taxon>
        <taxon>Pseudomonadati</taxon>
        <taxon>Pseudomonadota</taxon>
        <taxon>Gammaproteobacteria</taxon>
        <taxon>Chromatiales</taxon>
        <taxon>Wenzhouxiangellaceae</taxon>
        <taxon>Wenzhouxiangella</taxon>
    </lineage>
</organism>
<dbReference type="Gene3D" id="1.25.40.10">
    <property type="entry name" value="Tetratricopeptide repeat domain"/>
    <property type="match status" value="1"/>
</dbReference>
<dbReference type="Gene3D" id="3.90.550.10">
    <property type="entry name" value="Spore Coat Polysaccharide Biosynthesis Protein SpsA, Chain A"/>
    <property type="match status" value="1"/>
</dbReference>
<dbReference type="SMART" id="SM00854">
    <property type="entry name" value="PGA_cap"/>
    <property type="match status" value="1"/>
</dbReference>
<dbReference type="Pfam" id="PF09587">
    <property type="entry name" value="PGA_cap"/>
    <property type="match status" value="1"/>
</dbReference>
<evidence type="ECO:0000256" key="1">
    <source>
        <dbReference type="ARBA" id="ARBA00005662"/>
    </source>
</evidence>
<protein>
    <submittedName>
        <fullName evidence="3">Glycosyltransferase</fullName>
    </submittedName>
</protein>
<dbReference type="EMBL" id="JAAGSC010000039">
    <property type="protein sequence ID" value="NDY95486.1"/>
    <property type="molecule type" value="Genomic_DNA"/>
</dbReference>
<evidence type="ECO:0000313" key="4">
    <source>
        <dbReference type="Proteomes" id="UP000484885"/>
    </source>
</evidence>
<accession>A0A845V2L0</accession>
<gene>
    <name evidence="3" type="ORF">G3I74_07085</name>
</gene>
<proteinExistence type="inferred from homology"/>
<dbReference type="AlphaFoldDB" id="A0A845V2L0"/>
<comment type="similarity">
    <text evidence="1">Belongs to the CapA family.</text>
</comment>
<dbReference type="InterPro" id="IPR029044">
    <property type="entry name" value="Nucleotide-diphossugar_trans"/>
</dbReference>
<evidence type="ECO:0000259" key="2">
    <source>
        <dbReference type="SMART" id="SM00854"/>
    </source>
</evidence>
<name>A0A845V2L0_9GAMM</name>
<dbReference type="SUPFAM" id="SSF53448">
    <property type="entry name" value="Nucleotide-diphospho-sugar transferases"/>
    <property type="match status" value="1"/>
</dbReference>
<dbReference type="GO" id="GO:0016740">
    <property type="term" value="F:transferase activity"/>
    <property type="evidence" value="ECO:0007669"/>
    <property type="project" value="UniProtKB-KW"/>
</dbReference>
<evidence type="ECO:0000313" key="3">
    <source>
        <dbReference type="EMBL" id="NDY95486.1"/>
    </source>
</evidence>
<reference evidence="3 4" key="1">
    <citation type="submission" date="2020-02" db="EMBL/GenBank/DDBJ databases">
        <authorList>
            <person name="Zhang X.-Y."/>
        </authorList>
    </citation>
    <scope>NUCLEOTIDE SEQUENCE [LARGE SCALE GENOMIC DNA]</scope>
    <source>
        <strain evidence="3 4">C33</strain>
    </source>
</reference>
<sequence length="872" mass="98372">MAKERQTLSVSMIVKNEILHIERVLDIALQFADEVIVVDTGSSDGTREAAVNKGVKVRDFLWVDHFAKARNESLRHCSMDFVMWLDADDVLLPDSIEGMKQLFSHNIDWDVLYLPYYYHYEPGARVKGKRKMPPRIWRNGLGIRWVHPIHENPSYPRRMRKERGVRGIEVLHNPLGSRVANPARNMRIMKKALKTKEYYEDAHMLWHMGKDLSSVGNYRQAVTYYKRALESPKAYKGFTKARIEYGLACQYRRLAHHPEAMDSAARAANTYSDWREPFCEIARALGRAGDVHACDTVLGVAAKIPRHELQVERAELYDDEGLSEFSTRLLKSAKQRAGSRMADTSSTPKEYSLVAGGDVCLGRQMSGWVSKNGSDWPLSGVKKVFEEADIGFANLEAATSTLGDFLKKGGKRPFYYRNRPDMLDVIIRGGINAVNVANNHAGDFGFAALEQQLEVLDDCGIVHCGAGIDAYDAASPSFVQLGDLTVALIGIDTETPSMSARGDRAGINYRSESDLLAGLAVSVSLARLRADLVFVTPHWGANWRDKPSITRRKLAKKIIDLGVDAIFGHSAHILQGVEVHRGRPIIYDMGTLLFDRVSANRMKVSALFEFTFTANGISRLKILPVWLQEGQARVAAGDEVSQVHELMKRLTAELDSSLNFGVDGNRLVLELDPSGFPKIPMKVFRDSYRNDLSRVKPVSNFYRKMPTNLEYDAVPEFAKFETEVVVNEWLTVIGARWGQCVRPDYGFLCETFFRVKRPLTGRWEAKITGEDQRGENKFSYTHPVGEGVIDPTSWSNQKVLGDRVVVRPPNGLPQGQYSIYWHLFERDASRRMPSNRRHKRLVGKRVYLGKLMISDDAPPGVVLHDSRELRLE</sequence>
<keyword evidence="3" id="KW-0808">Transferase</keyword>
<dbReference type="InterPro" id="IPR011990">
    <property type="entry name" value="TPR-like_helical_dom_sf"/>
</dbReference>
<dbReference type="CDD" id="cd07381">
    <property type="entry name" value="MPP_CapA"/>
    <property type="match status" value="1"/>
</dbReference>
<dbReference type="Proteomes" id="UP000484885">
    <property type="component" value="Unassembled WGS sequence"/>
</dbReference>
<dbReference type="InterPro" id="IPR001173">
    <property type="entry name" value="Glyco_trans_2-like"/>
</dbReference>
<dbReference type="InterPro" id="IPR052169">
    <property type="entry name" value="CW_Biosynth-Accessory"/>
</dbReference>
<dbReference type="Gene3D" id="3.60.21.10">
    <property type="match status" value="1"/>
</dbReference>
<dbReference type="RefSeq" id="WP_164210867.1">
    <property type="nucleotide sequence ID" value="NZ_JAAGSC010000039.1"/>
</dbReference>
<dbReference type="PANTHER" id="PTHR33393">
    <property type="entry name" value="POLYGLUTAMINE SYNTHESIS ACCESSORY PROTEIN RV0574C-RELATED"/>
    <property type="match status" value="1"/>
</dbReference>
<dbReference type="InterPro" id="IPR029052">
    <property type="entry name" value="Metallo-depent_PP-like"/>
</dbReference>
<keyword evidence="4" id="KW-1185">Reference proteome</keyword>
<feature type="domain" description="Capsule synthesis protein CapA" evidence="2">
    <location>
        <begin position="352"/>
        <end position="596"/>
    </location>
</feature>